<dbReference type="SUPFAM" id="SSF51556">
    <property type="entry name" value="Metallo-dependent hydrolases"/>
    <property type="match status" value="1"/>
</dbReference>
<feature type="binding site" evidence="4">
    <location>
        <position position="97"/>
    </location>
    <ligand>
        <name>a divalent metal cation</name>
        <dbReference type="ChEBI" id="CHEBI:60240"/>
        <label>1</label>
    </ligand>
</feature>
<keyword evidence="2 4" id="KW-0479">Metal-binding</keyword>
<dbReference type="PROSITE" id="PS01137">
    <property type="entry name" value="TATD_1"/>
    <property type="match status" value="1"/>
</dbReference>
<accession>A0A510UHS6</accession>
<proteinExistence type="inferred from homology"/>
<comment type="caution">
    <text evidence="5">The sequence shown here is derived from an EMBL/GenBank/DDBJ whole genome shotgun (WGS) entry which is preliminary data.</text>
</comment>
<evidence type="ECO:0000256" key="3">
    <source>
        <dbReference type="ARBA" id="ARBA00022801"/>
    </source>
</evidence>
<dbReference type="PIRSF" id="PIRSF005902">
    <property type="entry name" value="DNase_TatD"/>
    <property type="match status" value="1"/>
</dbReference>
<organism evidence="5 6">
    <name type="scientific">Aliivibrio fischeri</name>
    <name type="common">Vibrio fischeri</name>
    <dbReference type="NCBI Taxonomy" id="668"/>
    <lineage>
        <taxon>Bacteria</taxon>
        <taxon>Pseudomonadati</taxon>
        <taxon>Pseudomonadota</taxon>
        <taxon>Gammaproteobacteria</taxon>
        <taxon>Vibrionales</taxon>
        <taxon>Vibrionaceae</taxon>
        <taxon>Aliivibrio</taxon>
    </lineage>
</organism>
<dbReference type="CDD" id="cd01310">
    <property type="entry name" value="TatD_DNAse"/>
    <property type="match status" value="1"/>
</dbReference>
<dbReference type="InterPro" id="IPR001130">
    <property type="entry name" value="TatD-like"/>
</dbReference>
<evidence type="ECO:0000256" key="4">
    <source>
        <dbReference type="PIRSR" id="PIRSR005902-1"/>
    </source>
</evidence>
<dbReference type="EMBL" id="BJTZ01000012">
    <property type="protein sequence ID" value="GEK14107.1"/>
    <property type="molecule type" value="Genomic_DNA"/>
</dbReference>
<dbReference type="PANTHER" id="PTHR46124">
    <property type="entry name" value="D-AMINOACYL-TRNA DEACYLASE"/>
    <property type="match status" value="1"/>
</dbReference>
<dbReference type="Proteomes" id="UP000321787">
    <property type="component" value="Unassembled WGS sequence"/>
</dbReference>
<protein>
    <submittedName>
        <fullName evidence="5">DNAse</fullName>
    </submittedName>
</protein>
<evidence type="ECO:0000313" key="6">
    <source>
        <dbReference type="Proteomes" id="UP000321787"/>
    </source>
</evidence>
<keyword evidence="3" id="KW-0378">Hydrolase</keyword>
<feature type="binding site" evidence="4">
    <location>
        <position position="157"/>
    </location>
    <ligand>
        <name>a divalent metal cation</name>
        <dbReference type="ChEBI" id="CHEBI:60240"/>
        <label>2</label>
    </ligand>
</feature>
<feature type="binding site" evidence="4">
    <location>
        <position position="133"/>
    </location>
    <ligand>
        <name>a divalent metal cation</name>
        <dbReference type="ChEBI" id="CHEBI:60240"/>
        <label>2</label>
    </ligand>
</feature>
<dbReference type="Gene3D" id="3.20.20.140">
    <property type="entry name" value="Metal-dependent hydrolases"/>
    <property type="match status" value="1"/>
</dbReference>
<feature type="binding site" evidence="4">
    <location>
        <position position="207"/>
    </location>
    <ligand>
        <name>a divalent metal cation</name>
        <dbReference type="ChEBI" id="CHEBI:60240"/>
        <label>1</label>
    </ligand>
</feature>
<dbReference type="NCBIfam" id="TIGR00010">
    <property type="entry name" value="YchF/TatD family DNA exonuclease"/>
    <property type="match status" value="1"/>
</dbReference>
<dbReference type="AlphaFoldDB" id="A0A510UHS6"/>
<dbReference type="PANTHER" id="PTHR46124:SF3">
    <property type="entry name" value="HYDROLASE"/>
    <property type="match status" value="1"/>
</dbReference>
<dbReference type="InterPro" id="IPR018228">
    <property type="entry name" value="DNase_TatD-rel_CS"/>
</dbReference>
<evidence type="ECO:0000256" key="1">
    <source>
        <dbReference type="ARBA" id="ARBA00009275"/>
    </source>
</evidence>
<dbReference type="GO" id="GO:0005829">
    <property type="term" value="C:cytosol"/>
    <property type="evidence" value="ECO:0007669"/>
    <property type="project" value="TreeGrafter"/>
</dbReference>
<dbReference type="FunFam" id="3.20.20.140:FF:000005">
    <property type="entry name" value="TatD family hydrolase"/>
    <property type="match status" value="1"/>
</dbReference>
<evidence type="ECO:0000313" key="5">
    <source>
        <dbReference type="EMBL" id="GEK14107.1"/>
    </source>
</evidence>
<dbReference type="GO" id="GO:0004536">
    <property type="term" value="F:DNA nuclease activity"/>
    <property type="evidence" value="ECO:0007669"/>
    <property type="project" value="InterPro"/>
</dbReference>
<dbReference type="PROSITE" id="PS01091">
    <property type="entry name" value="TATD_3"/>
    <property type="match status" value="1"/>
</dbReference>
<dbReference type="InterPro" id="IPR015991">
    <property type="entry name" value="TatD/YcfH-like"/>
</dbReference>
<gene>
    <name evidence="5" type="primary">yjjV</name>
    <name evidence="5" type="ORF">AFI02nite_21430</name>
</gene>
<sequence length="258" mass="29521">MVFTFIDSHCHFDFDPFKNNEVSYLKMAKDKGVTTLVVPSVNQSNWNQVSRLAHQFDEIYYALGIHPLFITSSYEKELENLVELLDGENNKCVAIGECGLDFWHPESDKEIQFSVFRQQCLLAKKHQLPLIIHSRKSHDMVLKLLREIQPERGGVIHGFSGSLQQANQFIELGFYIGVGGVISYERAKKTKMVISQLPLDKILLETDAPDMPVFGFQGEKNTPDKVQKIFEYLSLIRKEPMQTISETVYKNTTSLFGI</sequence>
<dbReference type="RefSeq" id="WP_146864349.1">
    <property type="nucleotide sequence ID" value="NZ_BJTZ01000012.1"/>
</dbReference>
<comment type="similarity">
    <text evidence="1">Belongs to the metallo-dependent hydrolases superfamily. TatD-type hydrolase family.</text>
</comment>
<feature type="binding site" evidence="4">
    <location>
        <position position="9"/>
    </location>
    <ligand>
        <name>a divalent metal cation</name>
        <dbReference type="ChEBI" id="CHEBI:60240"/>
        <label>1</label>
    </ligand>
</feature>
<dbReference type="InterPro" id="IPR032466">
    <property type="entry name" value="Metal_Hydrolase"/>
</dbReference>
<name>A0A510UHS6_ALIFS</name>
<dbReference type="GO" id="GO:0046872">
    <property type="term" value="F:metal ion binding"/>
    <property type="evidence" value="ECO:0007669"/>
    <property type="project" value="UniProtKB-KW"/>
</dbReference>
<evidence type="ECO:0000256" key="2">
    <source>
        <dbReference type="ARBA" id="ARBA00022723"/>
    </source>
</evidence>
<dbReference type="Pfam" id="PF01026">
    <property type="entry name" value="TatD_DNase"/>
    <property type="match status" value="1"/>
</dbReference>
<dbReference type="GO" id="GO:0016788">
    <property type="term" value="F:hydrolase activity, acting on ester bonds"/>
    <property type="evidence" value="ECO:0007669"/>
    <property type="project" value="InterPro"/>
</dbReference>
<reference evidence="5 6" key="1">
    <citation type="submission" date="2019-07" db="EMBL/GenBank/DDBJ databases">
        <title>Whole genome shotgun sequence of Aliivibrio fischeri NBRC 101058.</title>
        <authorList>
            <person name="Hosoyama A."/>
            <person name="Uohara A."/>
            <person name="Ohji S."/>
            <person name="Ichikawa N."/>
        </authorList>
    </citation>
    <scope>NUCLEOTIDE SEQUENCE [LARGE SCALE GENOMIC DNA]</scope>
    <source>
        <strain evidence="5 6">NBRC 101058</strain>
    </source>
</reference>
<feature type="binding site" evidence="4">
    <location>
        <position position="11"/>
    </location>
    <ligand>
        <name>a divalent metal cation</name>
        <dbReference type="ChEBI" id="CHEBI:60240"/>
        <label>1</label>
    </ligand>
</feature>